<feature type="region of interest" description="Disordered" evidence="2">
    <location>
        <begin position="1430"/>
        <end position="1451"/>
    </location>
</feature>
<dbReference type="EMBL" id="LN714493">
    <property type="protein sequence ID" value="CEL72453.1"/>
    <property type="molecule type" value="Genomic_DNA"/>
</dbReference>
<dbReference type="InterPro" id="IPR036612">
    <property type="entry name" value="KH_dom_type_1_sf"/>
</dbReference>
<feature type="compositionally biased region" description="Basic and acidic residues" evidence="2">
    <location>
        <begin position="1313"/>
        <end position="1325"/>
    </location>
</feature>
<sequence length="1699" mass="173464">MGRSPKAPASLSSLSPLSLPPTSSEQPVENARPASGAMNETQAHAADAASGEVAKEDKPGQSPSVSGALGGASSTSFSSDLHALVKEPLVTAPSLASSASGSFSTEVGRDLENAGSMSTAGSFKEQTQNDSGAEETQQIAFNGVLNGDDPLPSSLFFSTLSFSMSPTLPEDPAPHRLHEEGLTELTHPGQVVVAEVSLCGASETLNKDNREHKPGKDEKDNCGTATSTVSGVAPRRTRQAVPGCVQVVASSCLQSGSCSGPLGPREGRNSSRPFLSSLSTGERILSADVHSSQSLPSLSVLTKAFSGPTVAVASKGGKEKAILGTSVGVSVGTGNSSTVQASVATSLCVCKFLLGEDVAGYLVGRKGGGIDEFQKRNGPGLRVTVSKRGEIFPVLGERIAAAVGVQESIARALDEIVDVATKRAMHKEEERRLDTGRKISKPKTCFKLVVPETSVRLLEQQVENRESAKDIGRKHKTEVLITSANDWFHLEAGDAVAKERLVQVIGLPNDVKDTVRELVPLYQQDTTLTTSLELCYGKKTPAPPPPPPPVLPSLFTFTPSAPPPAFSASSAFLPPYSGSCFAVANPLLSDVGSRLLAGPASPGGRGPASLSASQNALAPEPFASVAGLGKTSFASSRSGAFASGLGKAKLLAPLLSTGLNHAPAASTFSTAVGSSLDGCPLLAPSQGLSVGRSAETELPDVFVRTLNAAAPLAGQSGGVGVGKSVGDANVTGDLLSLLNSQGGNGRKLFSEGHGYLAYVQADNQAGVSIGGGGRNACAASAVEASPEAQTGGAKPVPFGPRKNAGAYPPEALGSSAAMSQAYAVRALLHFMGNEAKQSGREKREGGPGTGRNPQKRETFEVPTFLGATGLRDDLRLLSSRPAHPGLATQAGHRSGPGSPLNAPSGAGRGPGDPSAMETGTGSEAATAFAYSLKRDSRDSRGPLLSVDPFQGSGMRSNFTGSGAGSGALDAVGFLSECGAARDGRGFVWPLSDERPGEATPAAIFPGASGEKKSPPVAGAGVLPAASRLVPSAPIFHPQQPSGEGFPLMPDDNNLQLLSSLLQANLGQRGGAAARQGGERGDGSPGHGARTGVSPFLPSGTYSLAASSFSTATPLAKQRMRDAQWPPQRLSNTGLGADALDGDAQSTRLRNELLCLLRRKELREGAEFQPGRGDASARGSFCLPSAATRRGSHATAAGPAGDPGTTGRDNVGGKPETADLEVELALLQSILSQSQSLPSGAAGGSLGRAQGFAACADAGLDQRASSGLHVDLQKLQQLQGRVFGTSAVKRVGRADEDSGIWREGQRLLRGPSRGKNERDGGQKREDESTEPGRLPFSGSLSLSQSGPALSVFAASSSHATTGQPQAPRLVPGVEAWPAHGSAASSPCAATSSFAGGFGLVRESQKDLAGAGRGDGATGPLLPGWPVDAEERSLASSAVPRTSASTPTHRRSKGNYMQSLGLAFQAEVGEDMRGDFRGERRWDGVVASSECPRGEDFGPEGRVVPLESAGTDAGGQRRALSAQGTEKSASLDKQLDSGSEILHAGRGRAGPAPFDTMDPDSSAGEATKTTTVISSSFVDKGQGVPEPEHRGGLRGVANEEGQELTGTGPDEFSVHIQIPVSVAQSESNLSVLLLLLRSLSTRVSAVRPPAAQPGSGRGTHAGTSGAENESAPGTISLQVSGTADNVASASALLQSLLNGAV</sequence>
<feature type="region of interest" description="Disordered" evidence="2">
    <location>
        <begin position="881"/>
        <end position="952"/>
    </location>
</feature>
<proteinExistence type="predicted"/>
<keyword evidence="1" id="KW-0694">RNA-binding</keyword>
<dbReference type="SUPFAM" id="SSF54791">
    <property type="entry name" value="Eukaryotic type KH-domain (KH-domain type I)"/>
    <property type="match status" value="1"/>
</dbReference>
<feature type="region of interest" description="Disordered" evidence="2">
    <location>
        <begin position="833"/>
        <end position="863"/>
    </location>
</feature>
<feature type="compositionally biased region" description="Low complexity" evidence="2">
    <location>
        <begin position="1193"/>
        <end position="1206"/>
    </location>
</feature>
<dbReference type="GO" id="GO:0003723">
    <property type="term" value="F:RNA binding"/>
    <property type="evidence" value="ECO:0007669"/>
    <property type="project" value="UniProtKB-UniRule"/>
</dbReference>
<evidence type="ECO:0008006" key="4">
    <source>
        <dbReference type="Google" id="ProtNLM"/>
    </source>
</evidence>
<feature type="region of interest" description="Disordered" evidence="2">
    <location>
        <begin position="1186"/>
        <end position="1214"/>
    </location>
</feature>
<feature type="region of interest" description="Disordered" evidence="2">
    <location>
        <begin position="113"/>
        <end position="135"/>
    </location>
</feature>
<protein>
    <recommendedName>
        <fullName evidence="4">KH domain protein</fullName>
    </recommendedName>
</protein>
<feature type="region of interest" description="Disordered" evidence="2">
    <location>
        <begin position="1301"/>
        <end position="1341"/>
    </location>
</feature>
<feature type="compositionally biased region" description="Polar residues" evidence="2">
    <location>
        <begin position="1432"/>
        <end position="1445"/>
    </location>
</feature>
<feature type="region of interest" description="Disordered" evidence="2">
    <location>
        <begin position="205"/>
        <end position="234"/>
    </location>
</feature>
<name>A0A0F7UWI9_TOXGV</name>
<feature type="region of interest" description="Disordered" evidence="2">
    <location>
        <begin position="1"/>
        <end position="76"/>
    </location>
</feature>
<feature type="region of interest" description="Disordered" evidence="2">
    <location>
        <begin position="1489"/>
        <end position="1566"/>
    </location>
</feature>
<dbReference type="PROSITE" id="PS50084">
    <property type="entry name" value="KH_TYPE_1"/>
    <property type="match status" value="1"/>
</dbReference>
<feature type="region of interest" description="Disordered" evidence="2">
    <location>
        <begin position="1644"/>
        <end position="1671"/>
    </location>
</feature>
<feature type="compositionally biased region" description="Polar residues" evidence="2">
    <location>
        <begin position="1659"/>
        <end position="1671"/>
    </location>
</feature>
<organism evidence="3">
    <name type="scientific">Toxoplasma gondii (strain ATCC 50861 / VEG)</name>
    <dbReference type="NCBI Taxonomy" id="432359"/>
    <lineage>
        <taxon>Eukaryota</taxon>
        <taxon>Sar</taxon>
        <taxon>Alveolata</taxon>
        <taxon>Apicomplexa</taxon>
        <taxon>Conoidasida</taxon>
        <taxon>Coccidia</taxon>
        <taxon>Eucoccidiorida</taxon>
        <taxon>Eimeriorina</taxon>
        <taxon>Sarcocystidae</taxon>
        <taxon>Toxoplasma</taxon>
    </lineage>
</organism>
<gene>
    <name evidence="3" type="ORF">BN1205_011170</name>
</gene>
<feature type="compositionally biased region" description="Basic and acidic residues" evidence="2">
    <location>
        <begin position="205"/>
        <end position="221"/>
    </location>
</feature>
<evidence type="ECO:0000313" key="3">
    <source>
        <dbReference type="EMBL" id="CEL72453.1"/>
    </source>
</evidence>
<evidence type="ECO:0000256" key="1">
    <source>
        <dbReference type="PROSITE-ProRule" id="PRU00117"/>
    </source>
</evidence>
<evidence type="ECO:0000256" key="2">
    <source>
        <dbReference type="SAM" id="MobiDB-lite"/>
    </source>
</evidence>
<feature type="compositionally biased region" description="Low complexity" evidence="2">
    <location>
        <begin position="1"/>
        <end position="24"/>
    </location>
</feature>
<accession>A0A0F7UWI9</accession>
<feature type="compositionally biased region" description="Polar residues" evidence="2">
    <location>
        <begin position="115"/>
        <end position="135"/>
    </location>
</feature>
<reference evidence="3" key="1">
    <citation type="journal article" date="2015" name="PLoS ONE">
        <title>Comprehensive Evaluation of Toxoplasma gondii VEG and Neospora caninum LIV Genomes with Tachyzoite Stage Transcriptome and Proteome Defines Novel Transcript Features.</title>
        <authorList>
            <person name="Ramaprasad A."/>
            <person name="Mourier T."/>
            <person name="Naeem R."/>
            <person name="Malas T.B."/>
            <person name="Moussa E."/>
            <person name="Panigrahi A."/>
            <person name="Vermont S.J."/>
            <person name="Otto T.D."/>
            <person name="Wastling J."/>
            <person name="Pain A."/>
        </authorList>
    </citation>
    <scope>NUCLEOTIDE SEQUENCE</scope>
    <source>
        <strain evidence="3">VEG</strain>
    </source>
</reference>
<feature type="region of interest" description="Disordered" evidence="2">
    <location>
        <begin position="1067"/>
        <end position="1094"/>
    </location>
</feature>